<dbReference type="RefSeq" id="WP_108825642.1">
    <property type="nucleotide sequence ID" value="NZ_CP023004.1"/>
</dbReference>
<dbReference type="Proteomes" id="UP000244896">
    <property type="component" value="Chromosome"/>
</dbReference>
<protein>
    <recommendedName>
        <fullName evidence="3">Transcription elongation factor GreAB</fullName>
    </recommendedName>
</protein>
<name>A0A2U8E4N3_9BACT</name>
<dbReference type="AlphaFoldDB" id="A0A2U8E4N3"/>
<accession>A0A2U8E4N3</accession>
<proteinExistence type="predicted"/>
<reference evidence="1 2" key="1">
    <citation type="journal article" date="2018" name="Syst. Appl. Microbiol.">
        <title>Ereboglobus luteus gen. nov. sp. nov. from cockroach guts, and new insights into the oxygen relationship of the genera Opitutus and Didymococcus (Verrucomicrobia: Opitutaceae).</title>
        <authorList>
            <person name="Tegtmeier D."/>
            <person name="Belitz A."/>
            <person name="Radek R."/>
            <person name="Heimerl T."/>
            <person name="Brune A."/>
        </authorList>
    </citation>
    <scope>NUCLEOTIDE SEQUENCE [LARGE SCALE GENOMIC DNA]</scope>
    <source>
        <strain evidence="1 2">Ho45</strain>
    </source>
</reference>
<evidence type="ECO:0000313" key="2">
    <source>
        <dbReference type="Proteomes" id="UP000244896"/>
    </source>
</evidence>
<organism evidence="1 2">
    <name type="scientific">Ereboglobus luteus</name>
    <dbReference type="NCBI Taxonomy" id="1796921"/>
    <lineage>
        <taxon>Bacteria</taxon>
        <taxon>Pseudomonadati</taxon>
        <taxon>Verrucomicrobiota</taxon>
        <taxon>Opitutia</taxon>
        <taxon>Opitutales</taxon>
        <taxon>Opitutaceae</taxon>
        <taxon>Ereboglobus</taxon>
    </lineage>
</organism>
<evidence type="ECO:0008006" key="3">
    <source>
        <dbReference type="Google" id="ProtNLM"/>
    </source>
</evidence>
<dbReference type="EMBL" id="CP023004">
    <property type="protein sequence ID" value="AWI09827.1"/>
    <property type="molecule type" value="Genomic_DNA"/>
</dbReference>
<evidence type="ECO:0000313" key="1">
    <source>
        <dbReference type="EMBL" id="AWI09827.1"/>
    </source>
</evidence>
<dbReference type="KEGG" id="elut:CKA38_11720"/>
<gene>
    <name evidence="1" type="ORF">CKA38_11720</name>
</gene>
<dbReference type="OrthoDB" id="5293337at2"/>
<sequence length="155" mass="17226">MDKNLLRQALLEKLQADLDMLSRAALMAREEATHEESKATTKYETHGQEAAYLAESQANLAGEMRDNIEFYKTLELPTFEIGQPVAVGAVITLELRGRPSKYFLGPRNGGVEFAFQDETIMIVTPQSPLGSELLGKYIDDVIHLPGRSFRVAAIE</sequence>
<keyword evidence="2" id="KW-1185">Reference proteome</keyword>